<evidence type="ECO:0000313" key="1">
    <source>
        <dbReference type="EMBL" id="SHH31010.1"/>
    </source>
</evidence>
<organism evidence="1 2">
    <name type="scientific">Asaccharospora irregularis DSM 2635</name>
    <dbReference type="NCBI Taxonomy" id="1121321"/>
    <lineage>
        <taxon>Bacteria</taxon>
        <taxon>Bacillati</taxon>
        <taxon>Bacillota</taxon>
        <taxon>Clostridia</taxon>
        <taxon>Peptostreptococcales</taxon>
        <taxon>Peptostreptococcaceae</taxon>
        <taxon>Asaccharospora</taxon>
    </lineage>
</organism>
<dbReference type="STRING" id="1121321.SAMN04488530_1358"/>
<dbReference type="EMBL" id="FQWX01000035">
    <property type="protein sequence ID" value="SHH31010.1"/>
    <property type="molecule type" value="Genomic_DNA"/>
</dbReference>
<name>A0A1M5RXT8_9FIRM</name>
<sequence>MSITLETAQQHANDPAVCCCRFEEGTIIAPENLEDPAIFPDLEDSGLLTIPENILTIGQVLGAKLTKTLDALTAMTPDNVEGFKASEDEKEEAVKEETAEVSVQSGVASVQALAGDAQVVRIHISEGKDINLEIPVAIAAQMGVIQK</sequence>
<dbReference type="Proteomes" id="UP000243255">
    <property type="component" value="Unassembled WGS sequence"/>
</dbReference>
<proteinExistence type="predicted"/>
<gene>
    <name evidence="1" type="ORF">SAMN04488530_1358</name>
</gene>
<keyword evidence="2" id="KW-1185">Reference proteome</keyword>
<dbReference type="RefSeq" id="WP_073127166.1">
    <property type="nucleotide sequence ID" value="NZ_BAABCH010000082.1"/>
</dbReference>
<dbReference type="AlphaFoldDB" id="A0A1M5RXT8"/>
<reference evidence="2" key="1">
    <citation type="submission" date="2016-11" db="EMBL/GenBank/DDBJ databases">
        <authorList>
            <person name="Varghese N."/>
            <person name="Submissions S."/>
        </authorList>
    </citation>
    <scope>NUCLEOTIDE SEQUENCE [LARGE SCALE GENOMIC DNA]</scope>
    <source>
        <strain evidence="2">DSM 2635</strain>
    </source>
</reference>
<protein>
    <submittedName>
        <fullName evidence="1">D-proline reductase (Dithiol) PrdA</fullName>
    </submittedName>
</protein>
<dbReference type="OrthoDB" id="1753259at2"/>
<accession>A0A1M5RXT8</accession>
<evidence type="ECO:0000313" key="2">
    <source>
        <dbReference type="Proteomes" id="UP000243255"/>
    </source>
</evidence>